<keyword evidence="3" id="KW-1185">Reference proteome</keyword>
<organism evidence="2 3">
    <name type="scientific">Wolbachia pipientis</name>
    <dbReference type="NCBI Taxonomy" id="955"/>
    <lineage>
        <taxon>Bacteria</taxon>
        <taxon>Pseudomonadati</taxon>
        <taxon>Pseudomonadota</taxon>
        <taxon>Alphaproteobacteria</taxon>
        <taxon>Rickettsiales</taxon>
        <taxon>Anaplasmataceae</taxon>
        <taxon>Wolbachieae</taxon>
        <taxon>Wolbachia</taxon>
    </lineage>
</organism>
<feature type="region of interest" description="Disordered" evidence="1">
    <location>
        <begin position="63"/>
        <end position="85"/>
    </location>
</feature>
<gene>
    <name evidence="2" type="ORF">BIY23_03285</name>
</gene>
<accession>A0A1E7QJB7</accession>
<evidence type="ECO:0000313" key="3">
    <source>
        <dbReference type="Proteomes" id="UP000175679"/>
    </source>
</evidence>
<reference evidence="2 3" key="1">
    <citation type="submission" date="2016-09" db="EMBL/GenBank/DDBJ databases">
        <title>Genomic evidence for plant-parasitic nematodes as the earliest Wolbachia hosts.</title>
        <authorList>
            <person name="Brown A.M."/>
            <person name="Wasala S.K."/>
            <person name="Howe D.K."/>
            <person name="Peetz A.B."/>
            <person name="Zasada I.A."/>
            <person name="Denver D.R."/>
        </authorList>
    </citation>
    <scope>NUCLEOTIDE SEQUENCE [LARGE SCALE GENOMIC DNA]</scope>
    <source>
        <strain evidence="3">wPpe</strain>
    </source>
</reference>
<protein>
    <submittedName>
        <fullName evidence="2">Uncharacterized protein</fullName>
    </submittedName>
</protein>
<dbReference type="EMBL" id="MJMG01000008">
    <property type="protein sequence ID" value="OEY86560.1"/>
    <property type="molecule type" value="Genomic_DNA"/>
</dbReference>
<dbReference type="Proteomes" id="UP000175679">
    <property type="component" value="Unassembled WGS sequence"/>
</dbReference>
<dbReference type="AlphaFoldDB" id="A0A1E7QJB7"/>
<name>A0A1E7QJB7_WOLPI</name>
<dbReference type="OrthoDB" id="7164025at2"/>
<feature type="region of interest" description="Disordered" evidence="1">
    <location>
        <begin position="130"/>
        <end position="178"/>
    </location>
</feature>
<dbReference type="RefSeq" id="WP_070065176.1">
    <property type="nucleotide sequence ID" value="NZ_MJMG01000008.1"/>
</dbReference>
<evidence type="ECO:0000313" key="2">
    <source>
        <dbReference type="EMBL" id="OEY86560.1"/>
    </source>
</evidence>
<comment type="caution">
    <text evidence="2">The sequence shown here is derived from an EMBL/GenBank/DDBJ whole genome shotgun (WGS) entry which is preliminary data.</text>
</comment>
<evidence type="ECO:0000256" key="1">
    <source>
        <dbReference type="SAM" id="MobiDB-lite"/>
    </source>
</evidence>
<proteinExistence type="predicted"/>
<sequence length="178" mass="20296">MLRIILFVLIPVFLMCGFAESKSTLSKKYTPHGNPGGRHFEDDKDFAKLYKLYEKRKKLLISKKKPQPYKTKEQNDASSGQGGCIVNDKQEDAMVNKHGINLTRLKDAVFIDNSAGNRLAKDQEIKMQEIKQDEQEQKTVPEQQESAGQEKKVSTMNITVKDASSRRRTCLHDPIIDK</sequence>
<dbReference type="NCBIfam" id="NF038243">
    <property type="entry name" value="TRP75_fam_Nterm"/>
    <property type="match status" value="1"/>
</dbReference>
<feature type="compositionally biased region" description="Basic and acidic residues" evidence="1">
    <location>
        <begin position="130"/>
        <end position="139"/>
    </location>
</feature>